<organism evidence="2 3">
    <name type="scientific">Mycena chlorophos</name>
    <name type="common">Agaric fungus</name>
    <name type="synonym">Agaricus chlorophos</name>
    <dbReference type="NCBI Taxonomy" id="658473"/>
    <lineage>
        <taxon>Eukaryota</taxon>
        <taxon>Fungi</taxon>
        <taxon>Dikarya</taxon>
        <taxon>Basidiomycota</taxon>
        <taxon>Agaricomycotina</taxon>
        <taxon>Agaricomycetes</taxon>
        <taxon>Agaricomycetidae</taxon>
        <taxon>Agaricales</taxon>
        <taxon>Marasmiineae</taxon>
        <taxon>Mycenaceae</taxon>
        <taxon>Mycena</taxon>
    </lineage>
</organism>
<name>A0A8H6WNR4_MYCCL</name>
<dbReference type="Proteomes" id="UP000613580">
    <property type="component" value="Unassembled WGS sequence"/>
</dbReference>
<evidence type="ECO:0000256" key="1">
    <source>
        <dbReference type="SAM" id="MobiDB-lite"/>
    </source>
</evidence>
<feature type="region of interest" description="Disordered" evidence="1">
    <location>
        <begin position="34"/>
        <end position="66"/>
    </location>
</feature>
<sequence>MERRRRRRIAGDMNEAEYVSIEEECARCAPCPNGVVPMGDHHKRQKKRDENSPTSRPKSSTRVKSTGLRKAEVCVLCEPTWAGGGQAGPHGLFAMERDDTGMWVSEACWLARQVKAVLETLEQDDDGPDCSILRVSQEQGEGKKSPRTTIWRCQR</sequence>
<dbReference type="AlphaFoldDB" id="A0A8H6WNR4"/>
<accession>A0A8H6WNR4</accession>
<proteinExistence type="predicted"/>
<dbReference type="EMBL" id="JACAZE010000003">
    <property type="protein sequence ID" value="KAF7319014.1"/>
    <property type="molecule type" value="Genomic_DNA"/>
</dbReference>
<comment type="caution">
    <text evidence="2">The sequence shown here is derived from an EMBL/GenBank/DDBJ whole genome shotgun (WGS) entry which is preliminary data.</text>
</comment>
<evidence type="ECO:0000313" key="2">
    <source>
        <dbReference type="EMBL" id="KAF7319014.1"/>
    </source>
</evidence>
<gene>
    <name evidence="2" type="ORF">HMN09_00237600</name>
</gene>
<keyword evidence="3" id="KW-1185">Reference proteome</keyword>
<evidence type="ECO:0000313" key="3">
    <source>
        <dbReference type="Proteomes" id="UP000613580"/>
    </source>
</evidence>
<reference evidence="2" key="1">
    <citation type="submission" date="2020-05" db="EMBL/GenBank/DDBJ databases">
        <title>Mycena genomes resolve the evolution of fungal bioluminescence.</title>
        <authorList>
            <person name="Tsai I.J."/>
        </authorList>
    </citation>
    <scope>NUCLEOTIDE SEQUENCE</scope>
    <source>
        <strain evidence="2">110903Hualien_Pintung</strain>
    </source>
</reference>
<protein>
    <submittedName>
        <fullName evidence="2">Uncharacterized protein</fullName>
    </submittedName>
</protein>
<feature type="compositionally biased region" description="Polar residues" evidence="1">
    <location>
        <begin position="52"/>
        <end position="64"/>
    </location>
</feature>